<accession>A0A418WEK5</accession>
<dbReference type="GO" id="GO:0003735">
    <property type="term" value="F:structural constituent of ribosome"/>
    <property type="evidence" value="ECO:0007669"/>
    <property type="project" value="InterPro"/>
</dbReference>
<evidence type="ECO:0000256" key="6">
    <source>
        <dbReference type="SAM" id="MobiDB-lite"/>
    </source>
</evidence>
<dbReference type="GO" id="GO:0006412">
    <property type="term" value="P:translation"/>
    <property type="evidence" value="ECO:0007669"/>
    <property type="project" value="UniProtKB-UniRule"/>
</dbReference>
<dbReference type="InterPro" id="IPR005749">
    <property type="entry name" value="Ribosomal_uL15_bac-type"/>
</dbReference>
<keyword evidence="9" id="KW-1185">Reference proteome</keyword>
<keyword evidence="2 4" id="KW-0689">Ribosomal protein</keyword>
<dbReference type="OrthoDB" id="9810293at2"/>
<sequence>MKLTDIADNPGSRPARMRVGRGIGSGKGKTSGRGVKGQKARSGVAIKGFEGGQMPIHRRLPKGGFVNLFRTEYLAVNLGKIQAAVEAGRLAAGETVTVARLAEAGVLGTRRGMPVRLLAQGTLTTNLTIEVDAASAKAVEAVEAAGGKVAIIAKREVPRKEGKKVARRKAQIAKREAREAARA</sequence>
<comment type="function">
    <text evidence="4">Binds to the 23S rRNA.</text>
</comment>
<dbReference type="SUPFAM" id="SSF52080">
    <property type="entry name" value="Ribosomal proteins L15p and L18e"/>
    <property type="match status" value="1"/>
</dbReference>
<keyword evidence="4" id="KW-0694">RNA-binding</keyword>
<comment type="caution">
    <text evidence="8">The sequence shown here is derived from an EMBL/GenBank/DDBJ whole genome shotgun (WGS) entry which is preliminary data.</text>
</comment>
<dbReference type="Proteomes" id="UP000284605">
    <property type="component" value="Unassembled WGS sequence"/>
</dbReference>
<dbReference type="GO" id="GO:0019843">
    <property type="term" value="F:rRNA binding"/>
    <property type="evidence" value="ECO:0007669"/>
    <property type="project" value="UniProtKB-UniRule"/>
</dbReference>
<dbReference type="InterPro" id="IPR030878">
    <property type="entry name" value="Ribosomal_uL15"/>
</dbReference>
<dbReference type="GO" id="GO:0022625">
    <property type="term" value="C:cytosolic large ribosomal subunit"/>
    <property type="evidence" value="ECO:0007669"/>
    <property type="project" value="TreeGrafter"/>
</dbReference>
<feature type="domain" description="Large ribosomal subunit protein uL15/eL18" evidence="7">
    <location>
        <begin position="76"/>
        <end position="149"/>
    </location>
</feature>
<dbReference type="PANTHER" id="PTHR12934:SF11">
    <property type="entry name" value="LARGE RIBOSOMAL SUBUNIT PROTEIN UL15M"/>
    <property type="match status" value="1"/>
</dbReference>
<feature type="compositionally biased region" description="Gly residues" evidence="6">
    <location>
        <begin position="21"/>
        <end position="35"/>
    </location>
</feature>
<feature type="region of interest" description="Disordered" evidence="6">
    <location>
        <begin position="1"/>
        <end position="37"/>
    </location>
</feature>
<proteinExistence type="inferred from homology"/>
<feature type="region of interest" description="Disordered" evidence="6">
    <location>
        <begin position="162"/>
        <end position="183"/>
    </location>
</feature>
<dbReference type="InterPro" id="IPR036227">
    <property type="entry name" value="Ribosomal_uL15/eL18_sf"/>
</dbReference>
<dbReference type="NCBIfam" id="TIGR01071">
    <property type="entry name" value="rplO_bact"/>
    <property type="match status" value="1"/>
</dbReference>
<evidence type="ECO:0000256" key="4">
    <source>
        <dbReference type="HAMAP-Rule" id="MF_01341"/>
    </source>
</evidence>
<comment type="similarity">
    <text evidence="1 4 5">Belongs to the universal ribosomal protein uL15 family.</text>
</comment>
<evidence type="ECO:0000313" key="9">
    <source>
        <dbReference type="Proteomes" id="UP000284605"/>
    </source>
</evidence>
<protein>
    <recommendedName>
        <fullName evidence="4">Large ribosomal subunit protein uL15</fullName>
    </recommendedName>
</protein>
<organism evidence="8 9">
    <name type="scientific">Oleomonas cavernae</name>
    <dbReference type="NCBI Taxonomy" id="2320859"/>
    <lineage>
        <taxon>Bacteria</taxon>
        <taxon>Pseudomonadati</taxon>
        <taxon>Pseudomonadota</taxon>
        <taxon>Alphaproteobacteria</taxon>
        <taxon>Acetobacterales</taxon>
        <taxon>Acetobacteraceae</taxon>
        <taxon>Oleomonas</taxon>
    </lineage>
</organism>
<evidence type="ECO:0000256" key="1">
    <source>
        <dbReference type="ARBA" id="ARBA00007320"/>
    </source>
</evidence>
<dbReference type="HAMAP" id="MF_01341">
    <property type="entry name" value="Ribosomal_uL15"/>
    <property type="match status" value="1"/>
</dbReference>
<dbReference type="RefSeq" id="WP_119779016.1">
    <property type="nucleotide sequence ID" value="NZ_QYUK01000011.1"/>
</dbReference>
<dbReference type="EMBL" id="QYUK01000011">
    <property type="protein sequence ID" value="RJF88379.1"/>
    <property type="molecule type" value="Genomic_DNA"/>
</dbReference>
<evidence type="ECO:0000256" key="5">
    <source>
        <dbReference type="RuleBase" id="RU003888"/>
    </source>
</evidence>
<evidence type="ECO:0000256" key="3">
    <source>
        <dbReference type="ARBA" id="ARBA00023274"/>
    </source>
</evidence>
<evidence type="ECO:0000259" key="7">
    <source>
        <dbReference type="Pfam" id="PF00828"/>
    </source>
</evidence>
<name>A0A418WEK5_9PROT</name>
<comment type="subunit">
    <text evidence="4">Part of the 50S ribosomal subunit.</text>
</comment>
<dbReference type="InterPro" id="IPR001196">
    <property type="entry name" value="Ribosomal_uL15_CS"/>
</dbReference>
<keyword evidence="3 4" id="KW-0687">Ribonucleoprotein</keyword>
<gene>
    <name evidence="4" type="primary">rplO</name>
    <name evidence="8" type="ORF">D3874_16270</name>
</gene>
<dbReference type="Pfam" id="PF00828">
    <property type="entry name" value="Ribosomal_L27A"/>
    <property type="match status" value="1"/>
</dbReference>
<dbReference type="Gene3D" id="3.100.10.10">
    <property type="match status" value="1"/>
</dbReference>
<evidence type="ECO:0000256" key="2">
    <source>
        <dbReference type="ARBA" id="ARBA00022980"/>
    </source>
</evidence>
<dbReference type="PANTHER" id="PTHR12934">
    <property type="entry name" value="50S RIBOSOMAL PROTEIN L15"/>
    <property type="match status" value="1"/>
</dbReference>
<keyword evidence="4" id="KW-0699">rRNA-binding</keyword>
<dbReference type="InterPro" id="IPR021131">
    <property type="entry name" value="Ribosomal_uL15/eL18"/>
</dbReference>
<evidence type="ECO:0000313" key="8">
    <source>
        <dbReference type="EMBL" id="RJF88379.1"/>
    </source>
</evidence>
<reference evidence="8 9" key="1">
    <citation type="submission" date="2018-09" db="EMBL/GenBank/DDBJ databases">
        <authorList>
            <person name="Zhu H."/>
        </authorList>
    </citation>
    <scope>NUCLEOTIDE SEQUENCE [LARGE SCALE GENOMIC DNA]</scope>
    <source>
        <strain evidence="8 9">K1W22B-8</strain>
    </source>
</reference>
<dbReference type="PROSITE" id="PS00475">
    <property type="entry name" value="RIBOSOMAL_L15"/>
    <property type="match status" value="1"/>
</dbReference>
<dbReference type="AlphaFoldDB" id="A0A418WEK5"/>
<feature type="compositionally biased region" description="Basic and acidic residues" evidence="6">
    <location>
        <begin position="173"/>
        <end position="183"/>
    </location>
</feature>